<evidence type="ECO:0008006" key="7">
    <source>
        <dbReference type="Google" id="ProtNLM"/>
    </source>
</evidence>
<name>A0A1Y3PSS6_9BACI</name>
<dbReference type="PROSITE" id="PS51257">
    <property type="entry name" value="PROKAR_LIPOPROTEIN"/>
    <property type="match status" value="1"/>
</dbReference>
<dbReference type="Gene3D" id="3.40.190.10">
    <property type="entry name" value="Periplasmic binding protein-like II"/>
    <property type="match status" value="2"/>
</dbReference>
<keyword evidence="3 4" id="KW-0732">Signal</keyword>
<organism evidence="5 6">
    <name type="scientific">Bacillus thermozeamaize</name>
    <dbReference type="NCBI Taxonomy" id="230954"/>
    <lineage>
        <taxon>Bacteria</taxon>
        <taxon>Bacillati</taxon>
        <taxon>Bacillota</taxon>
        <taxon>Bacilli</taxon>
        <taxon>Bacillales</taxon>
        <taxon>Bacillaceae</taxon>
        <taxon>Bacillus</taxon>
    </lineage>
</organism>
<dbReference type="GO" id="GO:0042597">
    <property type="term" value="C:periplasmic space"/>
    <property type="evidence" value="ECO:0007669"/>
    <property type="project" value="UniProtKB-SubCell"/>
</dbReference>
<evidence type="ECO:0000313" key="6">
    <source>
        <dbReference type="Proteomes" id="UP000196475"/>
    </source>
</evidence>
<protein>
    <recommendedName>
        <fullName evidence="7">SsuA/THI5-like domain-containing protein</fullName>
    </recommendedName>
</protein>
<feature type="signal peptide" evidence="4">
    <location>
        <begin position="1"/>
        <end position="24"/>
    </location>
</feature>
<comment type="caution">
    <text evidence="5">The sequence shown here is derived from an EMBL/GenBank/DDBJ whole genome shotgun (WGS) entry which is preliminary data.</text>
</comment>
<dbReference type="PANTHER" id="PTHR30024:SF47">
    <property type="entry name" value="TAURINE-BINDING PERIPLASMIC PROTEIN"/>
    <property type="match status" value="1"/>
</dbReference>
<proteinExistence type="inferred from homology"/>
<dbReference type="EMBL" id="LZRT01000019">
    <property type="protein sequence ID" value="OUM90392.1"/>
    <property type="molecule type" value="Genomic_DNA"/>
</dbReference>
<comment type="subcellular location">
    <subcellularLocation>
        <location evidence="1">Periplasm</location>
    </subcellularLocation>
</comment>
<gene>
    <name evidence="5" type="ORF">BAA01_16250</name>
</gene>
<evidence type="ECO:0000256" key="3">
    <source>
        <dbReference type="ARBA" id="ARBA00022729"/>
    </source>
</evidence>
<dbReference type="SUPFAM" id="SSF53850">
    <property type="entry name" value="Periplasmic binding protein-like II"/>
    <property type="match status" value="1"/>
</dbReference>
<accession>A0A1Y3PSS6</accession>
<evidence type="ECO:0000256" key="1">
    <source>
        <dbReference type="ARBA" id="ARBA00004418"/>
    </source>
</evidence>
<sequence length="354" mass="37803">MKRFKTLCLAVLSFLLVLALSACGQSTSGGEQKGGTSNQSSNQSSQSSTDQLIKLELAQSTDGFLWVPVYVARAKGFFKEVGLDVNVTITGGGSKTLAAVLGGSADFGAASVSDAMDATHQGKPVLSFAALMNQYGSNVVVKKAIAEQKGITESSSYEDKAKLLKGLKVGVTAPGSGTDRVVRMIAESVNLNPDKDMTIVPLGSGSAMVSAFKQGQIDAFCISSPSAETGIIEGDGMMLFNLSKGEVPKLDGITYTALIATEDYINKHPDIIEKITNAMYKACEFIKNDKEGTKEVLRGFFTEVDEKVFDAAFEANYPAFPTTPVISKEGYEKNIDFQGINVPYEKGVYSKYFK</sequence>
<dbReference type="PANTHER" id="PTHR30024">
    <property type="entry name" value="ALIPHATIC SULFONATES-BINDING PROTEIN-RELATED"/>
    <property type="match status" value="1"/>
</dbReference>
<comment type="similarity">
    <text evidence="2">Belongs to the bacterial solute-binding protein SsuA/TauA family.</text>
</comment>
<dbReference type="Proteomes" id="UP000196475">
    <property type="component" value="Unassembled WGS sequence"/>
</dbReference>
<reference evidence="6" key="1">
    <citation type="submission" date="2016-06" db="EMBL/GenBank/DDBJ databases">
        <authorList>
            <person name="Nascimento L."/>
            <person name="Pereira R.V."/>
            <person name="Martins L.F."/>
            <person name="Quaggio R.B."/>
            <person name="Silva A.M."/>
            <person name="Setubal J.C."/>
        </authorList>
    </citation>
    <scope>NUCLEOTIDE SEQUENCE [LARGE SCALE GENOMIC DNA]</scope>
</reference>
<feature type="chain" id="PRO_5038686792" description="SsuA/THI5-like domain-containing protein" evidence="4">
    <location>
        <begin position="25"/>
        <end position="354"/>
    </location>
</feature>
<evidence type="ECO:0000256" key="4">
    <source>
        <dbReference type="SAM" id="SignalP"/>
    </source>
</evidence>
<dbReference type="AlphaFoldDB" id="A0A1Y3PSS6"/>
<evidence type="ECO:0000256" key="2">
    <source>
        <dbReference type="ARBA" id="ARBA00010742"/>
    </source>
</evidence>
<dbReference type="Pfam" id="PF13379">
    <property type="entry name" value="NMT1_2"/>
    <property type="match status" value="1"/>
</dbReference>
<evidence type="ECO:0000313" key="5">
    <source>
        <dbReference type="EMBL" id="OUM90392.1"/>
    </source>
</evidence>